<evidence type="ECO:0000256" key="4">
    <source>
        <dbReference type="ARBA" id="ARBA00022692"/>
    </source>
</evidence>
<feature type="transmembrane region" description="Helical" evidence="7">
    <location>
        <begin position="136"/>
        <end position="154"/>
    </location>
</feature>
<feature type="transmembrane region" description="Helical" evidence="7">
    <location>
        <begin position="96"/>
        <end position="129"/>
    </location>
</feature>
<evidence type="ECO:0000313" key="8">
    <source>
        <dbReference type="EMBL" id="OIR05356.1"/>
    </source>
</evidence>
<feature type="transmembrane region" description="Helical" evidence="7">
    <location>
        <begin position="411"/>
        <end position="435"/>
    </location>
</feature>
<accession>A0A1J5SUT3</accession>
<comment type="subcellular location">
    <subcellularLocation>
        <location evidence="1">Cell membrane</location>
        <topology evidence="1">Multi-pass membrane protein</topology>
    </subcellularLocation>
</comment>
<keyword evidence="6 7" id="KW-0472">Membrane</keyword>
<organism evidence="8">
    <name type="scientific">mine drainage metagenome</name>
    <dbReference type="NCBI Taxonomy" id="410659"/>
    <lineage>
        <taxon>unclassified sequences</taxon>
        <taxon>metagenomes</taxon>
        <taxon>ecological metagenomes</taxon>
    </lineage>
</organism>
<dbReference type="Pfam" id="PF02447">
    <property type="entry name" value="GntP_permease"/>
    <property type="match status" value="1"/>
</dbReference>
<feature type="transmembrane region" description="Helical" evidence="7">
    <location>
        <begin position="376"/>
        <end position="399"/>
    </location>
</feature>
<proteinExistence type="predicted"/>
<feature type="transmembrane region" description="Helical" evidence="7">
    <location>
        <begin position="26"/>
        <end position="43"/>
    </location>
</feature>
<dbReference type="AlphaFoldDB" id="A0A1J5SUT3"/>
<dbReference type="PANTHER" id="PTHR30354">
    <property type="entry name" value="GNT FAMILY GLUCONATE TRANSPORTER"/>
    <property type="match status" value="1"/>
</dbReference>
<feature type="transmembrane region" description="Helical" evidence="7">
    <location>
        <begin position="335"/>
        <end position="364"/>
    </location>
</feature>
<gene>
    <name evidence="8" type="primary">idnT</name>
    <name evidence="8" type="ORF">GALL_124070</name>
</gene>
<keyword evidence="4 7" id="KW-0812">Transmembrane</keyword>
<keyword evidence="3" id="KW-1003">Cell membrane</keyword>
<feature type="transmembrane region" description="Helical" evidence="7">
    <location>
        <begin position="174"/>
        <end position="197"/>
    </location>
</feature>
<sequence>MSLIIVLCCIVGLVLLISWAKVNPFISFLIIAIITGLLLKMPANKIVDSLQTGMGDTLSSLAIIVSLGAMLGKLVAETGVAQKIASVVMDIAGIKNIKWALAFTGFVVGIPLFYPVAFVLMIPLIFSVVYKYKLPAVYVGLPMLASLSVTHGFLPPHPSPSALVMMFHANMGTTLLYGICIAIPAIIIAGPLYASTLKKIVSPSLQTFQSKEIAADKLPSAFSSFAVALLPVLLIATASVLPLLFHEKNIIAICAFVSEPSILMLIALITATATIGFRTGKTMKELMSAYAESVKDIAMILLIFGGAGSFKQILSDSGVSNEIANALQSMHLQPLILAWLIAAIIRVCVGSATVAGLTTAGIILPMMNQPGINPSLMVLSIGAGSLMFSHVNDIGFWMFKEYFNLSVKDTIRSWSVMESIVSVIGLMGVLLFNLFV</sequence>
<feature type="transmembrane region" description="Helical" evidence="7">
    <location>
        <begin position="297"/>
        <end position="315"/>
    </location>
</feature>
<keyword evidence="5 7" id="KW-1133">Transmembrane helix</keyword>
<comment type="caution">
    <text evidence="8">The sequence shown here is derived from an EMBL/GenBank/DDBJ whole genome shotgun (WGS) entry which is preliminary data.</text>
</comment>
<feature type="transmembrane region" description="Helical" evidence="7">
    <location>
        <begin position="250"/>
        <end position="277"/>
    </location>
</feature>
<dbReference type="PIRSF" id="PIRSF002746">
    <property type="entry name" value="Gluconate_transporter"/>
    <property type="match status" value="1"/>
</dbReference>
<keyword evidence="2" id="KW-0813">Transport</keyword>
<evidence type="ECO:0000256" key="2">
    <source>
        <dbReference type="ARBA" id="ARBA00022448"/>
    </source>
</evidence>
<dbReference type="PANTHER" id="PTHR30354:SF22">
    <property type="entry name" value="HIGH-AFFINITY GLUCONATE TRANSPORTER"/>
    <property type="match status" value="1"/>
</dbReference>
<evidence type="ECO:0000256" key="5">
    <source>
        <dbReference type="ARBA" id="ARBA00022989"/>
    </source>
</evidence>
<evidence type="ECO:0000256" key="3">
    <source>
        <dbReference type="ARBA" id="ARBA00022475"/>
    </source>
</evidence>
<dbReference type="EMBL" id="MLJW01000050">
    <property type="protein sequence ID" value="OIR05356.1"/>
    <property type="molecule type" value="Genomic_DNA"/>
</dbReference>
<evidence type="ECO:0000256" key="7">
    <source>
        <dbReference type="SAM" id="Phobius"/>
    </source>
</evidence>
<evidence type="ECO:0000256" key="6">
    <source>
        <dbReference type="ARBA" id="ARBA00023136"/>
    </source>
</evidence>
<feature type="transmembrane region" description="Helical" evidence="7">
    <location>
        <begin position="218"/>
        <end position="244"/>
    </location>
</feature>
<dbReference type="GO" id="GO:0005886">
    <property type="term" value="C:plasma membrane"/>
    <property type="evidence" value="ECO:0007669"/>
    <property type="project" value="UniProtKB-SubCell"/>
</dbReference>
<name>A0A1J5SUT3_9ZZZZ</name>
<dbReference type="NCBIfam" id="TIGR00791">
    <property type="entry name" value="gntP"/>
    <property type="match status" value="1"/>
</dbReference>
<evidence type="ECO:0000256" key="1">
    <source>
        <dbReference type="ARBA" id="ARBA00004651"/>
    </source>
</evidence>
<reference evidence="8" key="1">
    <citation type="submission" date="2016-10" db="EMBL/GenBank/DDBJ databases">
        <title>Sequence of Gallionella enrichment culture.</title>
        <authorList>
            <person name="Poehlein A."/>
            <person name="Muehling M."/>
            <person name="Daniel R."/>
        </authorList>
    </citation>
    <scope>NUCLEOTIDE SEQUENCE</scope>
</reference>
<feature type="transmembrane region" description="Helical" evidence="7">
    <location>
        <begin position="55"/>
        <end position="76"/>
    </location>
</feature>
<dbReference type="InterPro" id="IPR003474">
    <property type="entry name" value="Glcn_transporter"/>
</dbReference>
<dbReference type="GO" id="GO:0015128">
    <property type="term" value="F:gluconate transmembrane transporter activity"/>
    <property type="evidence" value="ECO:0007669"/>
    <property type="project" value="InterPro"/>
</dbReference>
<protein>
    <submittedName>
        <fullName evidence="8">Gnt-II system L-idonate transporter</fullName>
    </submittedName>
</protein>